<dbReference type="AlphaFoldDB" id="A0A1V8RRM4"/>
<evidence type="ECO:0000313" key="2">
    <source>
        <dbReference type="EMBL" id="OQM75815.1"/>
    </source>
</evidence>
<gene>
    <name evidence="2" type="ORF">BFN67_02595</name>
</gene>
<dbReference type="PANTHER" id="PTHR43032">
    <property type="entry name" value="PROTEIN-METHIONINE-SULFOXIDE REDUCTASE"/>
    <property type="match status" value="1"/>
</dbReference>
<keyword evidence="3" id="KW-1185">Reference proteome</keyword>
<dbReference type="EMBL" id="MDET01000012">
    <property type="protein sequence ID" value="OQM75815.1"/>
    <property type="molecule type" value="Genomic_DNA"/>
</dbReference>
<dbReference type="RefSeq" id="WP_080919367.1">
    <property type="nucleotide sequence ID" value="NZ_MDET01000012.1"/>
</dbReference>
<dbReference type="Proteomes" id="UP000191905">
    <property type="component" value="Unassembled WGS sequence"/>
</dbReference>
<dbReference type="PANTHER" id="PTHR43032:SF2">
    <property type="entry name" value="BLL0505 PROTEIN"/>
    <property type="match status" value="1"/>
</dbReference>
<accession>A0A1V8RRM4</accession>
<evidence type="ECO:0000259" key="1">
    <source>
        <dbReference type="Pfam" id="PF00174"/>
    </source>
</evidence>
<dbReference type="InterPro" id="IPR000572">
    <property type="entry name" value="OxRdtase_Mopterin-bd_dom"/>
</dbReference>
<dbReference type="PROSITE" id="PS51318">
    <property type="entry name" value="TAT"/>
    <property type="match status" value="1"/>
</dbReference>
<dbReference type="Pfam" id="PF00174">
    <property type="entry name" value="Oxidored_molyb"/>
    <property type="match status" value="1"/>
</dbReference>
<dbReference type="OrthoDB" id="9795587at2"/>
<proteinExistence type="predicted"/>
<dbReference type="InterPro" id="IPR006311">
    <property type="entry name" value="TAT_signal"/>
</dbReference>
<sequence>MAKKFQISRRKFLTGASLGLSGAVLSGCDAFDSGLGVGDGLRSFLENANDLTWRAQRLLAGRDSLAREYTQADIRQPMRPNGVTAPDDAHYHELLANDFSDWRLKVTGMVEKPLLLSLNDLQTMPSRTQITRHDCVEGWSVIAKWTGVPLSLVLDRAVVKPQARYVVFHCLDTIDRSLSGNIKYYGSIDLIDARHPQTILAYGLNDKPLPVENGAPLRARVERQLGYKMPKYLSRIEVTDDFTGMGGGRGGYWEDNGYDWYAGI</sequence>
<evidence type="ECO:0000313" key="3">
    <source>
        <dbReference type="Proteomes" id="UP000191905"/>
    </source>
</evidence>
<protein>
    <submittedName>
        <fullName evidence="2">Molybdopterin oxidoreductase</fullName>
    </submittedName>
</protein>
<organism evidence="2 3">
    <name type="scientific">Manganibacter manganicus</name>
    <dbReference type="NCBI Taxonomy" id="1873176"/>
    <lineage>
        <taxon>Bacteria</taxon>
        <taxon>Pseudomonadati</taxon>
        <taxon>Pseudomonadota</taxon>
        <taxon>Alphaproteobacteria</taxon>
        <taxon>Hyphomicrobiales</taxon>
        <taxon>Phyllobacteriaceae</taxon>
        <taxon>Manganibacter</taxon>
    </lineage>
</organism>
<name>A0A1V8RRM4_9HYPH</name>
<comment type="caution">
    <text evidence="2">The sequence shown here is derived from an EMBL/GenBank/DDBJ whole genome shotgun (WGS) entry which is preliminary data.</text>
</comment>
<dbReference type="CDD" id="cd02108">
    <property type="entry name" value="bact_SO_family_Moco"/>
    <property type="match status" value="1"/>
</dbReference>
<dbReference type="SUPFAM" id="SSF56524">
    <property type="entry name" value="Oxidoreductase molybdopterin-binding domain"/>
    <property type="match status" value="1"/>
</dbReference>
<dbReference type="Gene3D" id="3.90.420.10">
    <property type="entry name" value="Oxidoreductase, molybdopterin-binding domain"/>
    <property type="match status" value="1"/>
</dbReference>
<feature type="domain" description="Oxidoreductase molybdopterin-binding" evidence="1">
    <location>
        <begin position="98"/>
        <end position="241"/>
    </location>
</feature>
<dbReference type="InterPro" id="IPR036374">
    <property type="entry name" value="OxRdtase_Mopterin-bd_sf"/>
</dbReference>
<reference evidence="2 3" key="1">
    <citation type="journal article" date="2016" name="Int. J. Syst. Evol. Microbiol.">
        <title>Pseudaminobacter manganicus sp. nov., isolated from sludge of a manganese mine.</title>
        <authorList>
            <person name="Li J."/>
            <person name="Huang J."/>
            <person name="Liao S."/>
            <person name="Wang G."/>
        </authorList>
    </citation>
    <scope>NUCLEOTIDE SEQUENCE [LARGE SCALE GENOMIC DNA]</scope>
    <source>
        <strain evidence="2 3">JH-7</strain>
    </source>
</reference>
<dbReference type="STRING" id="1873176.BFN67_02595"/>
<dbReference type="PROSITE" id="PS51257">
    <property type="entry name" value="PROKAR_LIPOPROTEIN"/>
    <property type="match status" value="1"/>
</dbReference>